<dbReference type="PANTHER" id="PTHR10489:SF930">
    <property type="entry name" value="C-X-C CHEMOKINE RECEPTOR TYPE 1-LIKE"/>
    <property type="match status" value="1"/>
</dbReference>
<dbReference type="InterPro" id="IPR000276">
    <property type="entry name" value="GPCR_Rhodpsn"/>
</dbReference>
<name>Q5DT32_CARCH</name>
<dbReference type="GO" id="GO:0019722">
    <property type="term" value="P:calcium-mediated signaling"/>
    <property type="evidence" value="ECO:0007669"/>
    <property type="project" value="TreeGrafter"/>
</dbReference>
<keyword evidence="2 8" id="KW-0812">Transmembrane</keyword>
<dbReference type="PROSITE" id="PS50262">
    <property type="entry name" value="G_PROTEIN_RECEP_F1_2"/>
    <property type="match status" value="1"/>
</dbReference>
<dbReference type="GO" id="GO:0030593">
    <property type="term" value="P:neutrophil chemotaxis"/>
    <property type="evidence" value="ECO:0007669"/>
    <property type="project" value="TreeGrafter"/>
</dbReference>
<reference evidence="10" key="1">
    <citation type="journal article" date="2005" name="Dev. Comp. Immunol.">
        <title>Isolation and characterization of CXC receptor genes in a range of elasmobranchs.</title>
        <authorList>
            <person name="Goostrey A."/>
            <person name="Jones G."/>
            <person name="Secombes C.J."/>
        </authorList>
    </citation>
    <scope>NUCLEOTIDE SEQUENCE</scope>
</reference>
<evidence type="ECO:0000256" key="8">
    <source>
        <dbReference type="SAM" id="Phobius"/>
    </source>
</evidence>
<evidence type="ECO:0000256" key="7">
    <source>
        <dbReference type="ARBA" id="ARBA00023224"/>
    </source>
</evidence>
<feature type="domain" description="G-protein coupled receptors family 1 profile" evidence="9">
    <location>
        <begin position="1"/>
        <end position="105"/>
    </location>
</feature>
<dbReference type="PANTHER" id="PTHR10489">
    <property type="entry name" value="CELL ADHESION MOLECULE"/>
    <property type="match status" value="1"/>
</dbReference>
<evidence type="ECO:0000256" key="3">
    <source>
        <dbReference type="ARBA" id="ARBA00022989"/>
    </source>
</evidence>
<feature type="non-terminal residue" evidence="10">
    <location>
        <position position="105"/>
    </location>
</feature>
<protein>
    <submittedName>
        <fullName evidence="10">CXCR1/2a chemokine receptor</fullName>
    </submittedName>
</protein>
<evidence type="ECO:0000256" key="5">
    <source>
        <dbReference type="ARBA" id="ARBA00023136"/>
    </source>
</evidence>
<keyword evidence="3 8" id="KW-1133">Transmembrane helix</keyword>
<gene>
    <name evidence="10" type="primary">CXCR1/2a</name>
</gene>
<accession>Q5DT32</accession>
<evidence type="ECO:0000256" key="1">
    <source>
        <dbReference type="ARBA" id="ARBA00004370"/>
    </source>
</evidence>
<sequence length="105" mass="12235">LSIVYSIQVHKQKRPFLIKLVCAAVWVVAIVLSLPILYKGKYNPDGFTRTMCYEVLDAELAEAWRVTTRFLRHFIGFLSPLAVMIFCYCVTIWKLCQMKGFQKQK</sequence>
<evidence type="ECO:0000256" key="2">
    <source>
        <dbReference type="ARBA" id="ARBA00022692"/>
    </source>
</evidence>
<dbReference type="GO" id="GO:0006955">
    <property type="term" value="P:immune response"/>
    <property type="evidence" value="ECO:0007669"/>
    <property type="project" value="TreeGrafter"/>
</dbReference>
<dbReference type="EMBL" id="AY364641">
    <property type="protein sequence ID" value="AAR13282.1"/>
    <property type="molecule type" value="Genomic_DNA"/>
</dbReference>
<evidence type="ECO:0000313" key="10">
    <source>
        <dbReference type="EMBL" id="AAR13282.1"/>
    </source>
</evidence>
<evidence type="ECO:0000256" key="6">
    <source>
        <dbReference type="ARBA" id="ARBA00023170"/>
    </source>
</evidence>
<dbReference type="GO" id="GO:0007204">
    <property type="term" value="P:positive regulation of cytosolic calcium ion concentration"/>
    <property type="evidence" value="ECO:0007669"/>
    <property type="project" value="TreeGrafter"/>
</dbReference>
<dbReference type="SUPFAM" id="SSF81321">
    <property type="entry name" value="Family A G protein-coupled receptor-like"/>
    <property type="match status" value="1"/>
</dbReference>
<feature type="transmembrane region" description="Helical" evidence="8">
    <location>
        <begin position="74"/>
        <end position="96"/>
    </location>
</feature>
<dbReference type="Gene3D" id="1.20.1070.10">
    <property type="entry name" value="Rhodopsin 7-helix transmembrane proteins"/>
    <property type="match status" value="1"/>
</dbReference>
<dbReference type="Pfam" id="PF00001">
    <property type="entry name" value="7tm_1"/>
    <property type="match status" value="1"/>
</dbReference>
<dbReference type="GO" id="GO:0009897">
    <property type="term" value="C:external side of plasma membrane"/>
    <property type="evidence" value="ECO:0007669"/>
    <property type="project" value="TreeGrafter"/>
</dbReference>
<dbReference type="AlphaFoldDB" id="Q5DT32"/>
<dbReference type="GO" id="GO:0016493">
    <property type="term" value="F:C-C chemokine receptor activity"/>
    <property type="evidence" value="ECO:0007669"/>
    <property type="project" value="TreeGrafter"/>
</dbReference>
<comment type="subcellular location">
    <subcellularLocation>
        <location evidence="1">Membrane</location>
    </subcellularLocation>
</comment>
<feature type="transmembrane region" description="Helical" evidence="8">
    <location>
        <begin position="16"/>
        <end position="38"/>
    </location>
</feature>
<feature type="non-terminal residue" evidence="10">
    <location>
        <position position="1"/>
    </location>
</feature>
<keyword evidence="4" id="KW-0297">G-protein coupled receptor</keyword>
<keyword evidence="5 8" id="KW-0472">Membrane</keyword>
<dbReference type="InterPro" id="IPR017452">
    <property type="entry name" value="GPCR_Rhodpsn_7TM"/>
</dbReference>
<proteinExistence type="predicted"/>
<organism evidence="10">
    <name type="scientific">Carcharodon carcharias</name>
    <name type="common">Great white shark</name>
    <name type="synonym">Squalus carcharias</name>
    <dbReference type="NCBI Taxonomy" id="13397"/>
    <lineage>
        <taxon>Eukaryota</taxon>
        <taxon>Metazoa</taxon>
        <taxon>Chordata</taxon>
        <taxon>Craniata</taxon>
        <taxon>Vertebrata</taxon>
        <taxon>Chondrichthyes</taxon>
        <taxon>Elasmobranchii</taxon>
        <taxon>Galeomorphii</taxon>
        <taxon>Galeoidea</taxon>
        <taxon>Lamniformes</taxon>
        <taxon>Alopiidae</taxon>
        <taxon>Carcharodon</taxon>
    </lineage>
</organism>
<keyword evidence="7" id="KW-0807">Transducer</keyword>
<keyword evidence="6 10" id="KW-0675">Receptor</keyword>
<evidence type="ECO:0000259" key="9">
    <source>
        <dbReference type="PROSITE" id="PS50262"/>
    </source>
</evidence>
<dbReference type="InterPro" id="IPR050119">
    <property type="entry name" value="CCR1-9-like"/>
</dbReference>
<evidence type="ECO:0000256" key="4">
    <source>
        <dbReference type="ARBA" id="ARBA00023040"/>
    </source>
</evidence>
<dbReference type="GO" id="GO:0019957">
    <property type="term" value="F:C-C chemokine binding"/>
    <property type="evidence" value="ECO:0007669"/>
    <property type="project" value="TreeGrafter"/>
</dbReference>